<feature type="compositionally biased region" description="Polar residues" evidence="1">
    <location>
        <begin position="96"/>
        <end position="105"/>
    </location>
</feature>
<dbReference type="EMBL" id="JAVDNV010000030">
    <property type="protein sequence ID" value="MDQ2312455.1"/>
    <property type="molecule type" value="Genomic_DNA"/>
</dbReference>
<accession>A0AAW8HUQ4</accession>
<feature type="compositionally biased region" description="Polar residues" evidence="1">
    <location>
        <begin position="1"/>
        <end position="24"/>
    </location>
</feature>
<name>A0AAW8HUQ4_PLUGE</name>
<feature type="compositionally biased region" description="Basic and acidic residues" evidence="1">
    <location>
        <begin position="25"/>
        <end position="36"/>
    </location>
</feature>
<evidence type="ECO:0000313" key="3">
    <source>
        <dbReference type="Proteomes" id="UP001236270"/>
    </source>
</evidence>
<proteinExistence type="predicted"/>
<dbReference type="GeneID" id="61383621"/>
<reference evidence="2" key="1">
    <citation type="submission" date="2023-08" db="EMBL/GenBank/DDBJ databases">
        <title>WGS of pathogenic bacterial species, Los Angeles County Public Health Laboratories.</title>
        <authorList>
            <person name="Garrigues J.M."/>
            <person name="Green N.M."/>
        </authorList>
    </citation>
    <scope>NUCLEOTIDE SEQUENCE</scope>
    <source>
        <strain evidence="2">LACPHL-BACT-2023-00068</strain>
    </source>
</reference>
<comment type="caution">
    <text evidence="2">The sequence shown here is derived from an EMBL/GenBank/DDBJ whole genome shotgun (WGS) entry which is preliminary data.</text>
</comment>
<evidence type="ECO:0000313" key="2">
    <source>
        <dbReference type="EMBL" id="MDQ2312455.1"/>
    </source>
</evidence>
<feature type="region of interest" description="Disordered" evidence="1">
    <location>
        <begin position="1"/>
        <end position="57"/>
    </location>
</feature>
<sequence>MLNRNIQSENQYQQSPGDSASQEANQRRDMILRGKTEGMTQDAKASQQAALRKRSGGYSASIVHPASGFAGFYNRRIVTAADYTTADRQTESELLNRTALSQRPQSALERQAQQEALKRWRN</sequence>
<organism evidence="2 3">
    <name type="scientific">Pluralibacter gergoviae</name>
    <name type="common">Enterobacter gergoviae</name>
    <dbReference type="NCBI Taxonomy" id="61647"/>
    <lineage>
        <taxon>Bacteria</taxon>
        <taxon>Pseudomonadati</taxon>
        <taxon>Pseudomonadota</taxon>
        <taxon>Gammaproteobacteria</taxon>
        <taxon>Enterobacterales</taxon>
        <taxon>Enterobacteriaceae</taxon>
        <taxon>Pluralibacter</taxon>
    </lineage>
</organism>
<gene>
    <name evidence="2" type="ORF">RBJ30_25755</name>
</gene>
<dbReference type="Proteomes" id="UP001236270">
    <property type="component" value="Unassembled WGS sequence"/>
</dbReference>
<protein>
    <submittedName>
        <fullName evidence="2">Uncharacterized protein</fullName>
    </submittedName>
</protein>
<dbReference type="RefSeq" id="WP_146144433.1">
    <property type="nucleotide sequence ID" value="NZ_CP020388.1"/>
</dbReference>
<evidence type="ECO:0000256" key="1">
    <source>
        <dbReference type="SAM" id="MobiDB-lite"/>
    </source>
</evidence>
<dbReference type="AlphaFoldDB" id="A0AAW8HUQ4"/>
<feature type="region of interest" description="Disordered" evidence="1">
    <location>
        <begin position="96"/>
        <end position="122"/>
    </location>
</feature>